<dbReference type="InParanoid" id="A0A507BFN5"/>
<gene>
    <name evidence="1" type="ORF">E0L32_002675</name>
</gene>
<sequence length="314" mass="34974">MPRLPPPAKLPLAVRKNIRDDWESKKDDLEKQLSEVLGTAWTVDIDPAAIWPYHGDGWAKESVGSCLAAYVEGAIFQLKYFKQYQGDAGVAEVNGICSAHVLQMDLDEHEKYSYCGAEVRDRKLVILFREGCLGTNVDQALEPSASLSRALNEAEPAEGSTTKMSYLARQGVREEYDPKIDEVRAKIAKLLQREDIKLDPGFEAVCARLEAESKRPGTDLRDDWQRSLGNIAHSYFDGAAYTLEYLKFGEDDMMREALNEELAKGVVALRVVDELQNGSYCDCVVEDGTLYLQAKPTTWGVNTGQACEKLADLL</sequence>
<dbReference type="RefSeq" id="XP_030999877.1">
    <property type="nucleotide sequence ID" value="XM_031136890.1"/>
</dbReference>
<accession>A0A507BFN5</accession>
<dbReference type="GeneID" id="41970122"/>
<organism evidence="1 2">
    <name type="scientific">Thyridium curvatum</name>
    <dbReference type="NCBI Taxonomy" id="1093900"/>
    <lineage>
        <taxon>Eukaryota</taxon>
        <taxon>Fungi</taxon>
        <taxon>Dikarya</taxon>
        <taxon>Ascomycota</taxon>
        <taxon>Pezizomycotina</taxon>
        <taxon>Sordariomycetes</taxon>
        <taxon>Sordariomycetidae</taxon>
        <taxon>Thyridiales</taxon>
        <taxon>Thyridiaceae</taxon>
        <taxon>Thyridium</taxon>
    </lineage>
</organism>
<proteinExistence type="predicted"/>
<protein>
    <submittedName>
        <fullName evidence="1">Uncharacterized protein</fullName>
    </submittedName>
</protein>
<dbReference type="AlphaFoldDB" id="A0A507BFN5"/>
<dbReference type="Proteomes" id="UP000319257">
    <property type="component" value="Unassembled WGS sequence"/>
</dbReference>
<comment type="caution">
    <text evidence="1">The sequence shown here is derived from an EMBL/GenBank/DDBJ whole genome shotgun (WGS) entry which is preliminary data.</text>
</comment>
<dbReference type="OrthoDB" id="2364174at2759"/>
<keyword evidence="2" id="KW-1185">Reference proteome</keyword>
<evidence type="ECO:0000313" key="1">
    <source>
        <dbReference type="EMBL" id="TPX18166.1"/>
    </source>
</evidence>
<dbReference type="EMBL" id="SKBQ01000011">
    <property type="protein sequence ID" value="TPX18166.1"/>
    <property type="molecule type" value="Genomic_DNA"/>
</dbReference>
<evidence type="ECO:0000313" key="2">
    <source>
        <dbReference type="Proteomes" id="UP000319257"/>
    </source>
</evidence>
<reference evidence="1 2" key="1">
    <citation type="submission" date="2019-06" db="EMBL/GenBank/DDBJ databases">
        <title>Draft genome sequence of the filamentous fungus Phialemoniopsis curvata isolated from diesel fuel.</title>
        <authorList>
            <person name="Varaljay V.A."/>
            <person name="Lyon W.J."/>
            <person name="Crouch A.L."/>
            <person name="Drake C.E."/>
            <person name="Hollomon J.M."/>
            <person name="Nadeau L.J."/>
            <person name="Nunn H.S."/>
            <person name="Stevenson B.S."/>
            <person name="Bojanowski C.L."/>
            <person name="Crookes-Goodson W.J."/>
        </authorList>
    </citation>
    <scope>NUCLEOTIDE SEQUENCE [LARGE SCALE GENOMIC DNA]</scope>
    <source>
        <strain evidence="1 2">D216</strain>
    </source>
</reference>
<name>A0A507BFN5_9PEZI</name>